<dbReference type="GO" id="GO:0016020">
    <property type="term" value="C:membrane"/>
    <property type="evidence" value="ECO:0007669"/>
    <property type="project" value="UniProtKB-SubCell"/>
</dbReference>
<dbReference type="InterPro" id="IPR051694">
    <property type="entry name" value="Immunoregulatory_rcpt-like"/>
</dbReference>
<dbReference type="AlphaFoldDB" id="A0A8H8CS77"/>
<proteinExistence type="predicted"/>
<evidence type="ECO:0000256" key="2">
    <source>
        <dbReference type="ARBA" id="ARBA00022692"/>
    </source>
</evidence>
<dbReference type="PANTHER" id="PTHR15549:SF30">
    <property type="entry name" value="MID2 DOMAIN-CONTAINING PROTEIN"/>
    <property type="match status" value="1"/>
</dbReference>
<reference evidence="7" key="1">
    <citation type="submission" date="2021-02" db="EMBL/GenBank/DDBJ databases">
        <title>Psilocybe cubensis genome.</title>
        <authorList>
            <person name="Mckernan K.J."/>
            <person name="Crawford S."/>
            <person name="Trippe A."/>
            <person name="Kane L.T."/>
            <person name="Mclaughlin S."/>
        </authorList>
    </citation>
    <scope>NUCLEOTIDE SEQUENCE [LARGE SCALE GENOMIC DNA]</scope>
    <source>
        <strain evidence="7">MGC-MH-2018</strain>
    </source>
</reference>
<accession>A0A8H8CS77</accession>
<evidence type="ECO:0000313" key="7">
    <source>
        <dbReference type="EMBL" id="KAG5174874.1"/>
    </source>
</evidence>
<protein>
    <recommendedName>
        <fullName evidence="8">Transmembrane protein</fullName>
    </recommendedName>
</protein>
<feature type="region of interest" description="Disordered" evidence="5">
    <location>
        <begin position="330"/>
        <end position="349"/>
    </location>
</feature>
<evidence type="ECO:0000256" key="1">
    <source>
        <dbReference type="ARBA" id="ARBA00004167"/>
    </source>
</evidence>
<sequence>MGLSVLDDRDPSIDYSIGWNKAGSSLEFNRTTTWSIVAGTTAKVTFRGTGIGVYGTISAKQRRSVPPVSGYSIDGGSEVQFTPTQAAKPQYSQLFFQSPSMSDGTHTLTITNKLAATDPFFLDFLFVLDADPDSTVTGGLPTLSSAIPGSSTSSSTTASSTSVSSSSSSSSSSSVSSTSTTASSTTSEFQTNTITVTSTPPPPSASTIADSANNNAGDVGAAKKSNAGAIVGGVIAGIVVLAFLVFGLFYWNRKRQRRHSFLDYKAAGSQSYWNRPLEAAATPSSAPPPQTTEPFTPTPPRAPMMTRNDTASSLSVSTYGQPQTAYTQGYSQAQTPGYGSQGYTPAPAGYMPPTPGPDYYESSDLAYAVNPGPPSAGPGYGYGQGIGQGAGYGQGYTDSRESDIYAAPQVQPAQGYGGTGGYIPPSQLLQHNAGNSSGYYSAQNQPGQRARTRLD</sequence>
<comment type="subcellular location">
    <subcellularLocation>
        <location evidence="1">Membrane</location>
        <topology evidence="1">Single-pass membrane protein</topology>
    </subcellularLocation>
</comment>
<dbReference type="Gene3D" id="2.60.120.260">
    <property type="entry name" value="Galactose-binding domain-like"/>
    <property type="match status" value="1"/>
</dbReference>
<feature type="region of interest" description="Disordered" evidence="5">
    <location>
        <begin position="411"/>
        <end position="455"/>
    </location>
</feature>
<evidence type="ECO:0000256" key="4">
    <source>
        <dbReference type="ARBA" id="ARBA00023136"/>
    </source>
</evidence>
<feature type="compositionally biased region" description="Pro residues" evidence="5">
    <location>
        <begin position="285"/>
        <end position="302"/>
    </location>
</feature>
<feature type="region of interest" description="Disordered" evidence="5">
    <location>
        <begin position="279"/>
        <end position="303"/>
    </location>
</feature>
<feature type="compositionally biased region" description="Polar residues" evidence="5">
    <location>
        <begin position="427"/>
        <end position="447"/>
    </location>
</feature>
<evidence type="ECO:0008006" key="8">
    <source>
        <dbReference type="Google" id="ProtNLM"/>
    </source>
</evidence>
<keyword evidence="2 6" id="KW-0812">Transmembrane</keyword>
<evidence type="ECO:0000256" key="5">
    <source>
        <dbReference type="SAM" id="MobiDB-lite"/>
    </source>
</evidence>
<feature type="compositionally biased region" description="Polar residues" evidence="5">
    <location>
        <begin position="330"/>
        <end position="343"/>
    </location>
</feature>
<dbReference type="PANTHER" id="PTHR15549">
    <property type="entry name" value="PAIRED IMMUNOGLOBULIN-LIKE TYPE 2 RECEPTOR"/>
    <property type="match status" value="1"/>
</dbReference>
<name>A0A8H8CS77_PSICU</name>
<comment type="caution">
    <text evidence="7">The sequence shown here is derived from an EMBL/GenBank/DDBJ whole genome shotgun (WGS) entry which is preliminary data.</text>
</comment>
<feature type="transmembrane region" description="Helical" evidence="6">
    <location>
        <begin position="229"/>
        <end position="251"/>
    </location>
</feature>
<gene>
    <name evidence="7" type="ORF">JR316_001543</name>
</gene>
<organism evidence="7">
    <name type="scientific">Psilocybe cubensis</name>
    <name type="common">Psychedelic mushroom</name>
    <name type="synonym">Stropharia cubensis</name>
    <dbReference type="NCBI Taxonomy" id="181762"/>
    <lineage>
        <taxon>Eukaryota</taxon>
        <taxon>Fungi</taxon>
        <taxon>Dikarya</taxon>
        <taxon>Basidiomycota</taxon>
        <taxon>Agaricomycotina</taxon>
        <taxon>Agaricomycetes</taxon>
        <taxon>Agaricomycetidae</taxon>
        <taxon>Agaricales</taxon>
        <taxon>Agaricineae</taxon>
        <taxon>Strophariaceae</taxon>
        <taxon>Psilocybe</taxon>
    </lineage>
</organism>
<dbReference type="GO" id="GO:0071944">
    <property type="term" value="C:cell periphery"/>
    <property type="evidence" value="ECO:0007669"/>
    <property type="project" value="UniProtKB-ARBA"/>
</dbReference>
<dbReference type="EMBL" id="JAFIQS010000001">
    <property type="protein sequence ID" value="KAG5174874.1"/>
    <property type="molecule type" value="Genomic_DNA"/>
</dbReference>
<evidence type="ECO:0000256" key="3">
    <source>
        <dbReference type="ARBA" id="ARBA00022989"/>
    </source>
</evidence>
<keyword evidence="4 6" id="KW-0472">Membrane</keyword>
<feature type="region of interest" description="Disordered" evidence="5">
    <location>
        <begin position="142"/>
        <end position="211"/>
    </location>
</feature>
<keyword evidence="3 6" id="KW-1133">Transmembrane helix</keyword>
<evidence type="ECO:0000256" key="6">
    <source>
        <dbReference type="SAM" id="Phobius"/>
    </source>
</evidence>
<feature type="compositionally biased region" description="Low complexity" evidence="5">
    <location>
        <begin position="150"/>
        <end position="198"/>
    </location>
</feature>